<accession>A0ACC2MD08</accession>
<keyword evidence="2" id="KW-1185">Reference proteome</keyword>
<evidence type="ECO:0000313" key="1">
    <source>
        <dbReference type="EMBL" id="KAJ8643504.1"/>
    </source>
</evidence>
<reference evidence="1 2" key="1">
    <citation type="journal article" date="2022" name="Hortic Res">
        <title>A haplotype resolved chromosomal level avocado genome allows analysis of novel avocado genes.</title>
        <authorList>
            <person name="Nath O."/>
            <person name="Fletcher S.J."/>
            <person name="Hayward A."/>
            <person name="Shaw L.M."/>
            <person name="Masouleh A.K."/>
            <person name="Furtado A."/>
            <person name="Henry R.J."/>
            <person name="Mitter N."/>
        </authorList>
    </citation>
    <scope>NUCLEOTIDE SEQUENCE [LARGE SCALE GENOMIC DNA]</scope>
    <source>
        <strain evidence="2">cv. Hass</strain>
    </source>
</reference>
<name>A0ACC2MD08_PERAE</name>
<protein>
    <submittedName>
        <fullName evidence="1">Uncharacterized protein</fullName>
    </submittedName>
</protein>
<organism evidence="1 2">
    <name type="scientific">Persea americana</name>
    <name type="common">Avocado</name>
    <dbReference type="NCBI Taxonomy" id="3435"/>
    <lineage>
        <taxon>Eukaryota</taxon>
        <taxon>Viridiplantae</taxon>
        <taxon>Streptophyta</taxon>
        <taxon>Embryophyta</taxon>
        <taxon>Tracheophyta</taxon>
        <taxon>Spermatophyta</taxon>
        <taxon>Magnoliopsida</taxon>
        <taxon>Magnoliidae</taxon>
        <taxon>Laurales</taxon>
        <taxon>Lauraceae</taxon>
        <taxon>Persea</taxon>
    </lineage>
</organism>
<sequence>MASTKVLGLLTLCMLLASTCSSAAEVLNKLKEDECHERCSKQFGNAAWFFKGPCSLGCAIRRDAKADPAKVPAADLPPQKATKNVADSHHRKEGNEASPPAKA</sequence>
<evidence type="ECO:0000313" key="2">
    <source>
        <dbReference type="Proteomes" id="UP001234297"/>
    </source>
</evidence>
<dbReference type="EMBL" id="CM056810">
    <property type="protein sequence ID" value="KAJ8643504.1"/>
    <property type="molecule type" value="Genomic_DNA"/>
</dbReference>
<gene>
    <name evidence="1" type="ORF">MRB53_005252</name>
</gene>
<proteinExistence type="predicted"/>
<dbReference type="Proteomes" id="UP001234297">
    <property type="component" value="Chromosome 2"/>
</dbReference>
<comment type="caution">
    <text evidence="1">The sequence shown here is derived from an EMBL/GenBank/DDBJ whole genome shotgun (WGS) entry which is preliminary data.</text>
</comment>